<evidence type="ECO:0000313" key="3">
    <source>
        <dbReference type="EMBL" id="QGA11929.1"/>
    </source>
</evidence>
<dbReference type="SUPFAM" id="SSF51735">
    <property type="entry name" value="NAD(P)-binding Rossmann-fold domains"/>
    <property type="match status" value="1"/>
</dbReference>
<dbReference type="GO" id="GO:0004029">
    <property type="term" value="F:aldehyde dehydrogenase (NAD+) activity"/>
    <property type="evidence" value="ECO:0007669"/>
    <property type="project" value="TreeGrafter"/>
</dbReference>
<dbReference type="PANTHER" id="PTHR48079:SF6">
    <property type="entry name" value="NAD(P)-BINDING DOMAIN-CONTAINING PROTEIN-RELATED"/>
    <property type="match status" value="1"/>
</dbReference>
<keyword evidence="4" id="KW-1185">Reference proteome</keyword>
<feature type="domain" description="NAD-dependent epimerase/dehydratase" evidence="1">
    <location>
        <begin position="14"/>
        <end position="160"/>
    </location>
</feature>
<evidence type="ECO:0000259" key="1">
    <source>
        <dbReference type="Pfam" id="PF01370"/>
    </source>
</evidence>
<reference evidence="4 5" key="1">
    <citation type="submission" date="2019-10" db="EMBL/GenBank/DDBJ databases">
        <authorList>
            <person name="Dong K."/>
        </authorList>
    </citation>
    <scope>NUCLEOTIDE SEQUENCE [LARGE SCALE GENOMIC DNA]</scope>
    <source>
        <strain evidence="3">Dk386</strain>
        <strain evidence="4">dk386</strain>
        <strain evidence="2">Dk771</strain>
        <strain evidence="5">dk771</strain>
    </source>
</reference>
<dbReference type="Pfam" id="PF01370">
    <property type="entry name" value="Epimerase"/>
    <property type="match status" value="1"/>
</dbReference>
<evidence type="ECO:0000313" key="5">
    <source>
        <dbReference type="Proteomes" id="UP000480556"/>
    </source>
</evidence>
<dbReference type="Proteomes" id="UP000327478">
    <property type="component" value="Chromosome"/>
</dbReference>
<gene>
    <name evidence="3" type="ORF">GFH30_11370</name>
    <name evidence="2" type="ORF">GHJ48_08545</name>
</gene>
<evidence type="ECO:0000313" key="4">
    <source>
        <dbReference type="Proteomes" id="UP000327478"/>
    </source>
</evidence>
<dbReference type="Gene3D" id="3.40.50.720">
    <property type="entry name" value="NAD(P)-binding Rossmann-like Domain"/>
    <property type="match status" value="1"/>
</dbReference>
<dbReference type="InterPro" id="IPR036291">
    <property type="entry name" value="NAD(P)-bd_dom_sf"/>
</dbReference>
<proteinExistence type="predicted"/>
<protein>
    <submittedName>
        <fullName evidence="2">NAD(P)H-binding protein</fullName>
    </submittedName>
</protein>
<sequence>MRILFIGYGKTSQRVAKHLFEQGQQISTISQSAKTDVIASHQIQDVHQLDLSNHAPIDWVYILLSPKQSTIQDYQHTYLDSVQPILQALKLHPVQRIVVVSSTRVYGENAGEDVDDETLVQPTDAQGEILQHMEQAYLTAYPERCTIIRPSGIYGTSVTRLKNMAIKRQSYPNLHWSNRIHIEDLSRFLSQMIHVEHLSASYILSNSDPKLLHEILQWFQQKMDVPILNVESEHVTGRRLYASRMQQMGFHLEHQDCFEDYLKLM</sequence>
<accession>A0A5Q0P483</accession>
<dbReference type="RefSeq" id="WP_153372701.1">
    <property type="nucleotide sequence ID" value="NZ_CP045650.1"/>
</dbReference>
<name>A0A5Q0P483_9GAMM</name>
<dbReference type="EMBL" id="WITK01000013">
    <property type="protein sequence ID" value="MQW92436.1"/>
    <property type="molecule type" value="Genomic_DNA"/>
</dbReference>
<dbReference type="EMBL" id="CP045650">
    <property type="protein sequence ID" value="QGA11929.1"/>
    <property type="molecule type" value="Genomic_DNA"/>
</dbReference>
<evidence type="ECO:0000313" key="2">
    <source>
        <dbReference type="EMBL" id="MQW92436.1"/>
    </source>
</evidence>
<organism evidence="2 5">
    <name type="scientific">Acinetobacter wanghuae</name>
    <dbReference type="NCBI Taxonomy" id="2662362"/>
    <lineage>
        <taxon>Bacteria</taxon>
        <taxon>Pseudomonadati</taxon>
        <taxon>Pseudomonadota</taxon>
        <taxon>Gammaproteobacteria</taxon>
        <taxon>Moraxellales</taxon>
        <taxon>Moraxellaceae</taxon>
        <taxon>Acinetobacter</taxon>
    </lineage>
</organism>
<dbReference type="PANTHER" id="PTHR48079">
    <property type="entry name" value="PROTEIN YEEZ"/>
    <property type="match status" value="1"/>
</dbReference>
<dbReference type="InterPro" id="IPR051783">
    <property type="entry name" value="NAD(P)-dependent_oxidoreduct"/>
</dbReference>
<dbReference type="GO" id="GO:0005737">
    <property type="term" value="C:cytoplasm"/>
    <property type="evidence" value="ECO:0007669"/>
    <property type="project" value="TreeGrafter"/>
</dbReference>
<dbReference type="AlphaFoldDB" id="A0A5Q0P483"/>
<dbReference type="Proteomes" id="UP000480556">
    <property type="component" value="Unassembled WGS sequence"/>
</dbReference>
<dbReference type="InterPro" id="IPR001509">
    <property type="entry name" value="Epimerase_deHydtase"/>
</dbReference>